<reference evidence="3 4" key="1">
    <citation type="journal article" date="2024" name="Nat. Commun.">
        <title>Phylogenomics reveals the evolutionary origins of lichenization in chlorophyte algae.</title>
        <authorList>
            <person name="Puginier C."/>
            <person name="Libourel C."/>
            <person name="Otte J."/>
            <person name="Skaloud P."/>
            <person name="Haon M."/>
            <person name="Grisel S."/>
            <person name="Petersen M."/>
            <person name="Berrin J.G."/>
            <person name="Delaux P.M."/>
            <person name="Dal Grande F."/>
            <person name="Keller J."/>
        </authorList>
    </citation>
    <scope>NUCLEOTIDE SEQUENCE [LARGE SCALE GENOMIC DNA]</scope>
    <source>
        <strain evidence="3 4">SAG 2036</strain>
    </source>
</reference>
<organism evidence="3 4">
    <name type="scientific">Symbiochloris irregularis</name>
    <dbReference type="NCBI Taxonomy" id="706552"/>
    <lineage>
        <taxon>Eukaryota</taxon>
        <taxon>Viridiplantae</taxon>
        <taxon>Chlorophyta</taxon>
        <taxon>core chlorophytes</taxon>
        <taxon>Trebouxiophyceae</taxon>
        <taxon>Trebouxiales</taxon>
        <taxon>Trebouxiaceae</taxon>
        <taxon>Symbiochloris</taxon>
    </lineage>
</organism>
<dbReference type="Proteomes" id="UP001465755">
    <property type="component" value="Unassembled WGS sequence"/>
</dbReference>
<keyword evidence="1" id="KW-0175">Coiled coil</keyword>
<evidence type="ECO:0000313" key="3">
    <source>
        <dbReference type="EMBL" id="KAK9812315.1"/>
    </source>
</evidence>
<dbReference type="EMBL" id="JALJOQ010000007">
    <property type="protein sequence ID" value="KAK9812315.1"/>
    <property type="molecule type" value="Genomic_DNA"/>
</dbReference>
<protein>
    <submittedName>
        <fullName evidence="3">Uncharacterized protein</fullName>
    </submittedName>
</protein>
<comment type="caution">
    <text evidence="3">The sequence shown here is derived from an EMBL/GenBank/DDBJ whole genome shotgun (WGS) entry which is preliminary data.</text>
</comment>
<proteinExistence type="predicted"/>
<evidence type="ECO:0000256" key="2">
    <source>
        <dbReference type="SAM" id="MobiDB-lite"/>
    </source>
</evidence>
<gene>
    <name evidence="3" type="ORF">WJX73_001557</name>
</gene>
<evidence type="ECO:0000256" key="1">
    <source>
        <dbReference type="SAM" id="Coils"/>
    </source>
</evidence>
<name>A0AAW1PVB1_9CHLO</name>
<accession>A0AAW1PVB1</accession>
<evidence type="ECO:0000313" key="4">
    <source>
        <dbReference type="Proteomes" id="UP001465755"/>
    </source>
</evidence>
<keyword evidence="4" id="KW-1185">Reference proteome</keyword>
<feature type="coiled-coil region" evidence="1">
    <location>
        <begin position="106"/>
        <end position="180"/>
    </location>
</feature>
<feature type="region of interest" description="Disordered" evidence="2">
    <location>
        <begin position="1"/>
        <end position="30"/>
    </location>
</feature>
<sequence>MQMSHPVQRHAAADAEASASSSGGKTGAVNASMDSLESPIRHLLQASCSLLTSSHDTAAVFDATSSPVPVSIPLQEKRAHDETRANFSNLHVHKFHQGWVAADAKAAAADKEAVSAQRQLASAEAAVEAARGELQSKWEQEASALQRRVEADAHRAAQDRAALDEQISQLQAQLEFKTLENSDLAAFAESLVADVEARSAPSFA</sequence>
<dbReference type="AlphaFoldDB" id="A0AAW1PVB1"/>